<sequence length="250" mass="28681">MMEFKEFGNIRNPKILLIHGMATTWDTCYKATINELKEDFYVIVPVLDGHNPEEQSEFCSIHEAASKIEQYVLERHNGKLHAASGFSMGGTILIQILANQILHIHRVVLDAAYCAPLGIFSKLCTKFLSTQIAKVKENKPFHFALRKVMEIGRFDEDALRKAFYSSISYNTILNCFSQLFEYRIPKNLCSIKADVTYWYGSNETYAAKSARNLKKALPNLEIRSFERYGHGELITKYPKQCVAELKRIIL</sequence>
<feature type="domain" description="AB hydrolase-1" evidence="1">
    <location>
        <begin position="15"/>
        <end position="230"/>
    </location>
</feature>
<dbReference type="InterPro" id="IPR029058">
    <property type="entry name" value="AB_hydrolase_fold"/>
</dbReference>
<protein>
    <recommendedName>
        <fullName evidence="1">AB hydrolase-1 domain-containing protein</fullName>
    </recommendedName>
</protein>
<proteinExistence type="predicted"/>
<dbReference type="Pfam" id="PF00561">
    <property type="entry name" value="Abhydrolase_1"/>
    <property type="match status" value="1"/>
</dbReference>
<evidence type="ECO:0000313" key="3">
    <source>
        <dbReference type="Proteomes" id="UP000030416"/>
    </source>
</evidence>
<dbReference type="RefSeq" id="WP_036184302.1">
    <property type="nucleotide sequence ID" value="NZ_AVDA01000006.1"/>
</dbReference>
<dbReference type="Gene3D" id="3.40.50.1820">
    <property type="entry name" value="alpha/beta hydrolase"/>
    <property type="match status" value="1"/>
</dbReference>
<dbReference type="SUPFAM" id="SSF53474">
    <property type="entry name" value="alpha/beta-Hydrolases"/>
    <property type="match status" value="1"/>
</dbReference>
<evidence type="ECO:0000259" key="1">
    <source>
        <dbReference type="Pfam" id="PF00561"/>
    </source>
</evidence>
<comment type="caution">
    <text evidence="2">The sequence shown here is derived from an EMBL/GenBank/DDBJ whole genome shotgun (WGS) entry which is preliminary data.</text>
</comment>
<reference evidence="2 3" key="1">
    <citation type="submission" date="2014-02" db="EMBL/GenBank/DDBJ databases">
        <title>Draft genome sequence of Lysinibacillus manganicus DSM 26584T.</title>
        <authorList>
            <person name="Zhang F."/>
            <person name="Wang G."/>
            <person name="Zhang L."/>
        </authorList>
    </citation>
    <scope>NUCLEOTIDE SEQUENCE [LARGE SCALE GENOMIC DNA]</scope>
    <source>
        <strain evidence="2 3">DSM 26584</strain>
    </source>
</reference>
<keyword evidence="3" id="KW-1185">Reference proteome</keyword>
<organism evidence="2 3">
    <name type="scientific">Ureibacillus manganicus DSM 26584</name>
    <dbReference type="NCBI Taxonomy" id="1384049"/>
    <lineage>
        <taxon>Bacteria</taxon>
        <taxon>Bacillati</taxon>
        <taxon>Bacillota</taxon>
        <taxon>Bacilli</taxon>
        <taxon>Bacillales</taxon>
        <taxon>Caryophanaceae</taxon>
        <taxon>Ureibacillus</taxon>
    </lineage>
</organism>
<dbReference type="AlphaFoldDB" id="A0A0A3I3Q8"/>
<accession>A0A0A3I3Q8</accession>
<dbReference type="STRING" id="1384049.CD29_06515"/>
<dbReference type="EMBL" id="JPVN01000006">
    <property type="protein sequence ID" value="KGR79344.1"/>
    <property type="molecule type" value="Genomic_DNA"/>
</dbReference>
<dbReference type="OrthoDB" id="9776853at2"/>
<dbReference type="InterPro" id="IPR000073">
    <property type="entry name" value="AB_hydrolase_1"/>
</dbReference>
<gene>
    <name evidence="2" type="ORF">CD29_06515</name>
</gene>
<dbReference type="eggNOG" id="COG0596">
    <property type="taxonomic scope" value="Bacteria"/>
</dbReference>
<evidence type="ECO:0000313" key="2">
    <source>
        <dbReference type="EMBL" id="KGR79344.1"/>
    </source>
</evidence>
<name>A0A0A3I3Q8_9BACL</name>
<dbReference type="Proteomes" id="UP000030416">
    <property type="component" value="Unassembled WGS sequence"/>
</dbReference>